<dbReference type="Proteomes" id="UP001056708">
    <property type="component" value="Chromosome"/>
</dbReference>
<evidence type="ECO:0000313" key="2">
    <source>
        <dbReference type="Proteomes" id="UP001056708"/>
    </source>
</evidence>
<keyword evidence="2" id="KW-1185">Reference proteome</keyword>
<organism evidence="1 2">
    <name type="scientific">Phormidium yuhuli AB48</name>
    <dbReference type="NCBI Taxonomy" id="2940671"/>
    <lineage>
        <taxon>Bacteria</taxon>
        <taxon>Bacillati</taxon>
        <taxon>Cyanobacteriota</taxon>
        <taxon>Cyanophyceae</taxon>
        <taxon>Oscillatoriophycideae</taxon>
        <taxon>Oscillatoriales</taxon>
        <taxon>Oscillatoriaceae</taxon>
        <taxon>Phormidium</taxon>
        <taxon>Phormidium yuhuli</taxon>
    </lineage>
</organism>
<gene>
    <name evidence="1" type="ORF">NEA10_19945</name>
</gene>
<reference evidence="1" key="1">
    <citation type="submission" date="2022-06" db="EMBL/GenBank/DDBJ databases">
        <title>Genome sequence of Phormidium yuhuli AB48 isolated from an industrial photobioreactor environment.</title>
        <authorList>
            <person name="Qiu Y."/>
            <person name="Noonan A.J.C."/>
            <person name="Dofher K."/>
            <person name="Koch M."/>
            <person name="Kieft B."/>
            <person name="Lin X."/>
            <person name="Ziels R.M."/>
            <person name="Hallam S.J."/>
        </authorList>
    </citation>
    <scope>NUCLEOTIDE SEQUENCE</scope>
    <source>
        <strain evidence="1">AB48</strain>
    </source>
</reference>
<dbReference type="RefSeq" id="WP_252663101.1">
    <property type="nucleotide sequence ID" value="NZ_CP098611.1"/>
</dbReference>
<sequence length="121" mass="13916">MAKILKQGPGWRLGYHPEAGSYVGLLGGDNFAFELTEAEFEEFRRLLQQLSETIVAITPELMDEERITCEVESDRLWMEADGYPGNYRIRLILNHGRRCEGEWSPEVVPNLLQAVKMIEVF</sequence>
<dbReference type="InterPro" id="IPR014947">
    <property type="entry name" value="DUF1818"/>
</dbReference>
<accession>A0ABY5APG3</accession>
<protein>
    <submittedName>
        <fullName evidence="1">DUF1818 family protein</fullName>
    </submittedName>
</protein>
<evidence type="ECO:0000313" key="1">
    <source>
        <dbReference type="EMBL" id="USR91067.1"/>
    </source>
</evidence>
<proteinExistence type="predicted"/>
<name>A0ABY5APG3_9CYAN</name>
<dbReference type="Pfam" id="PF08848">
    <property type="entry name" value="DUF1818"/>
    <property type="match status" value="1"/>
</dbReference>
<dbReference type="SUPFAM" id="SSF54447">
    <property type="entry name" value="ssDNA-binding transcriptional regulator domain"/>
    <property type="match status" value="1"/>
</dbReference>
<dbReference type="EMBL" id="CP098611">
    <property type="protein sequence ID" value="USR91067.1"/>
    <property type="molecule type" value="Genomic_DNA"/>
</dbReference>
<dbReference type="InterPro" id="IPR009044">
    <property type="entry name" value="ssDNA-bd_transcriptional_reg"/>
</dbReference>
<dbReference type="Gene3D" id="2.30.31.10">
    <property type="entry name" value="Transcriptional Coactivator Pc4, Chain A"/>
    <property type="match status" value="1"/>
</dbReference>